<dbReference type="Gene3D" id="1.10.579.10">
    <property type="entry name" value="DNA Cyclobutane Dipyrimidine Photolyase, subunit A, domain 3"/>
    <property type="match status" value="1"/>
</dbReference>
<comment type="similarity">
    <text evidence="3">Belongs to the DNA photolyase class-1 family.</text>
</comment>
<dbReference type="PANTHER" id="PTHR11455">
    <property type="entry name" value="CRYPTOCHROME"/>
    <property type="match status" value="1"/>
</dbReference>
<dbReference type="InterPro" id="IPR018394">
    <property type="entry name" value="DNA_photolyase_1_CS_C"/>
</dbReference>
<keyword evidence="4 7" id="KW-0285">Flavoprotein</keyword>
<dbReference type="RefSeq" id="WP_094956887.1">
    <property type="nucleotide sequence ID" value="NZ_NOIF01000044.1"/>
</dbReference>
<evidence type="ECO:0000256" key="2">
    <source>
        <dbReference type="ARBA" id="ARBA00001974"/>
    </source>
</evidence>
<comment type="similarity">
    <text evidence="7">Belongs to the DNA photolyase family.</text>
</comment>
<protein>
    <submittedName>
        <fullName evidence="9">Deoxyribodipyrimidine photo-lyase</fullName>
    </submittedName>
</protein>
<dbReference type="InterPro" id="IPR005101">
    <property type="entry name" value="Cryptochr/Photolyase_FAD-bd"/>
</dbReference>
<keyword evidence="6 7" id="KW-0157">Chromophore</keyword>
<dbReference type="SUPFAM" id="SSF52425">
    <property type="entry name" value="Cryptochrome/photolyase, N-terminal domain"/>
    <property type="match status" value="1"/>
</dbReference>
<dbReference type="InterPro" id="IPR036134">
    <property type="entry name" value="Crypto/Photolyase_FAD-like_sf"/>
</dbReference>
<evidence type="ECO:0000313" key="10">
    <source>
        <dbReference type="Proteomes" id="UP000215999"/>
    </source>
</evidence>
<dbReference type="PROSITE" id="PS00394">
    <property type="entry name" value="DNA_PHOTOLYASES_1_1"/>
    <property type="match status" value="1"/>
</dbReference>
<evidence type="ECO:0000256" key="5">
    <source>
        <dbReference type="ARBA" id="ARBA00022827"/>
    </source>
</evidence>
<dbReference type="NCBIfam" id="NF007955">
    <property type="entry name" value="PRK10674.1"/>
    <property type="match status" value="1"/>
</dbReference>
<name>A0ABX4FZP9_9GAMM</name>
<evidence type="ECO:0000256" key="4">
    <source>
        <dbReference type="ARBA" id="ARBA00022630"/>
    </source>
</evidence>
<dbReference type="Pfam" id="PF03441">
    <property type="entry name" value="FAD_binding_7"/>
    <property type="match status" value="1"/>
</dbReference>
<dbReference type="Pfam" id="PF00875">
    <property type="entry name" value="DNA_photolyase"/>
    <property type="match status" value="1"/>
</dbReference>
<dbReference type="PRINTS" id="PR00147">
    <property type="entry name" value="DNAPHOTLYASE"/>
</dbReference>
<accession>A0ABX4FZP9</accession>
<evidence type="ECO:0000256" key="1">
    <source>
        <dbReference type="ARBA" id="ARBA00001932"/>
    </source>
</evidence>
<sequence>MSKLVWLRNDLRVVDNTALLQACQYRQASEPVIALYIATPMQWHEHHEAPIKIDFIQRRLVELRQSLAALNIPLIVKEVADFAAVPACILALTQQYQVGHVFCNKQYLINENQRDLRVGEQLASHSIKLSVFDDDCIIEPGRVLNKQGDPFKVFTPFRKTWVRVYHDQVASRGVPLVQPAPEAITDIDARDDDVIDDRSRSFVTADLHSPSALHFSYPVTNSIDWAVDDEAIRQRLLTFCYEKAMNYHANRDYPAIDGTSCLSPYLAIGALSLRQCFHTLMTEYPECLENPESGAFTWFNELVWREFYRHLMDAHPKLCREAPFHDWTKFVRWQNDENHLRAWQQGETGFPIVDAAMRQLKATGWMHNRLRMIVASFLTKDLLIHWQAGEQWFMSHLIDGDMASNNGGWQWAASTGTDAQPYFRVFNPTIQGQRFDPKGEFVRKWIKELKDVPDKFIHSPHLWLGAHTLSYPRPIVDHKQARLLAIETFKRANEQGKLQGSV</sequence>
<keyword evidence="5 7" id="KW-0274">FAD</keyword>
<evidence type="ECO:0000256" key="6">
    <source>
        <dbReference type="ARBA" id="ARBA00022991"/>
    </source>
</evidence>
<evidence type="ECO:0000259" key="8">
    <source>
        <dbReference type="PROSITE" id="PS51645"/>
    </source>
</evidence>
<comment type="cofactor">
    <cofactor evidence="2">
        <name>FAD</name>
        <dbReference type="ChEBI" id="CHEBI:57692"/>
    </cofactor>
</comment>
<dbReference type="Gene3D" id="3.40.50.620">
    <property type="entry name" value="HUPs"/>
    <property type="match status" value="1"/>
</dbReference>
<gene>
    <name evidence="9" type="ORF">ASV53_09250</name>
</gene>
<comment type="cofactor">
    <cofactor evidence="1">
        <name>(6R)-5,10-methylene-5,6,7,8-tetrahydrofolate</name>
        <dbReference type="ChEBI" id="CHEBI:15636"/>
    </cofactor>
</comment>
<evidence type="ECO:0000313" key="9">
    <source>
        <dbReference type="EMBL" id="OZS44237.1"/>
    </source>
</evidence>
<dbReference type="Proteomes" id="UP000215999">
    <property type="component" value="Unassembled WGS sequence"/>
</dbReference>
<reference evidence="9 10" key="1">
    <citation type="journal article" date="2016" name="Antonie Van Leeuwenhoek">
        <title>Photobacterium sanguinicancri sp. nov. isolated from marine animals.</title>
        <authorList>
            <person name="Gomez-Gil B."/>
            <person name="Roque A."/>
            <person name="Rotllant G."/>
            <person name="Romalde J.L."/>
            <person name="Doce A."/>
            <person name="Eggermont M."/>
            <person name="Defoirdt T."/>
        </authorList>
    </citation>
    <scope>NUCLEOTIDE SEQUENCE [LARGE SCALE GENOMIC DNA]</scope>
    <source>
        <strain evidence="9 10">CAIM 1827</strain>
    </source>
</reference>
<dbReference type="SUPFAM" id="SSF48173">
    <property type="entry name" value="Cryptochrome/photolyase FAD-binding domain"/>
    <property type="match status" value="1"/>
</dbReference>
<organism evidence="9 10">
    <name type="scientific">Photobacterium sanguinicancri</name>
    <dbReference type="NCBI Taxonomy" id="875932"/>
    <lineage>
        <taxon>Bacteria</taxon>
        <taxon>Pseudomonadati</taxon>
        <taxon>Pseudomonadota</taxon>
        <taxon>Gammaproteobacteria</taxon>
        <taxon>Vibrionales</taxon>
        <taxon>Vibrionaceae</taxon>
        <taxon>Photobacterium</taxon>
    </lineage>
</organism>
<dbReference type="InterPro" id="IPR002081">
    <property type="entry name" value="Cryptochrome/DNA_photolyase_1"/>
</dbReference>
<keyword evidence="10" id="KW-1185">Reference proteome</keyword>
<dbReference type="InterPro" id="IPR014729">
    <property type="entry name" value="Rossmann-like_a/b/a_fold"/>
</dbReference>
<dbReference type="InterPro" id="IPR036155">
    <property type="entry name" value="Crypto/Photolyase_N_sf"/>
</dbReference>
<evidence type="ECO:0000256" key="7">
    <source>
        <dbReference type="RuleBase" id="RU004182"/>
    </source>
</evidence>
<dbReference type="PROSITE" id="PS00691">
    <property type="entry name" value="DNA_PHOTOLYASES_1_2"/>
    <property type="match status" value="1"/>
</dbReference>
<dbReference type="PANTHER" id="PTHR11455:SF9">
    <property type="entry name" value="CRYPTOCHROME CIRCADIAN CLOCK 5 ISOFORM X1"/>
    <property type="match status" value="1"/>
</dbReference>
<feature type="domain" description="Photolyase/cryptochrome alpha/beta" evidence="8">
    <location>
        <begin position="1"/>
        <end position="137"/>
    </location>
</feature>
<proteinExistence type="inferred from homology"/>
<dbReference type="EMBL" id="NOIF01000044">
    <property type="protein sequence ID" value="OZS44237.1"/>
    <property type="molecule type" value="Genomic_DNA"/>
</dbReference>
<evidence type="ECO:0000256" key="3">
    <source>
        <dbReference type="ARBA" id="ARBA00005862"/>
    </source>
</evidence>
<comment type="caution">
    <text evidence="9">The sequence shown here is derived from an EMBL/GenBank/DDBJ whole genome shotgun (WGS) entry which is preliminary data.</text>
</comment>
<dbReference type="Gene3D" id="1.25.40.80">
    <property type="match status" value="1"/>
</dbReference>
<dbReference type="PROSITE" id="PS51645">
    <property type="entry name" value="PHR_CRY_ALPHA_BETA"/>
    <property type="match status" value="1"/>
</dbReference>
<dbReference type="InterPro" id="IPR006050">
    <property type="entry name" value="DNA_photolyase_N"/>
</dbReference>